<evidence type="ECO:0000313" key="1">
    <source>
        <dbReference type="EMBL" id="CUR59692.1"/>
    </source>
</evidence>
<sequence length="71" mass="7240">MLADSSPDSVAAPGPVVPDARARALQVVRRTESRLPGELATLAQQAASGDLARILASMSAATAQQLSVEPT</sequence>
<proteinExistence type="predicted"/>
<name>A0A2P2CF98_9ZZZZ</name>
<gene>
    <name evidence="1" type="ORF">NOCA2670001</name>
</gene>
<protein>
    <submittedName>
        <fullName evidence="1">Uncharacterized protein</fullName>
    </submittedName>
</protein>
<dbReference type="AlphaFoldDB" id="A0A2P2CF98"/>
<reference evidence="1" key="1">
    <citation type="submission" date="2015-08" db="EMBL/GenBank/DDBJ databases">
        <authorList>
            <person name="Babu N.S."/>
            <person name="Beckwith C.J."/>
            <person name="Beseler K.G."/>
            <person name="Brison A."/>
            <person name="Carone J.V."/>
            <person name="Caskin T.P."/>
            <person name="Diamond M."/>
            <person name="Durham M.E."/>
            <person name="Foxe J.M."/>
            <person name="Go M."/>
            <person name="Henderson B.A."/>
            <person name="Jones I.B."/>
            <person name="McGettigan J.A."/>
            <person name="Micheletti S.J."/>
            <person name="Nasrallah M.E."/>
            <person name="Ortiz D."/>
            <person name="Piller C.R."/>
            <person name="Privatt S.R."/>
            <person name="Schneider S.L."/>
            <person name="Sharp S."/>
            <person name="Smith T.C."/>
            <person name="Stanton J.D."/>
            <person name="Ullery H.E."/>
            <person name="Wilson R.J."/>
            <person name="Serrano M.G."/>
            <person name="Buck G."/>
            <person name="Lee V."/>
            <person name="Wang Y."/>
            <person name="Carvalho R."/>
            <person name="Voegtly L."/>
            <person name="Shi R."/>
            <person name="Duckworth R."/>
            <person name="Johnson A."/>
            <person name="Loviza R."/>
            <person name="Walstead R."/>
            <person name="Shah Z."/>
            <person name="Kiflezghi M."/>
            <person name="Wade K."/>
            <person name="Ball S.L."/>
            <person name="Bradley K.W."/>
            <person name="Asai D.J."/>
            <person name="Bowman C.A."/>
            <person name="Russell D.A."/>
            <person name="Pope W.H."/>
            <person name="Jacobs-Sera D."/>
            <person name="Hendrix R.W."/>
            <person name="Hatfull G.F."/>
        </authorList>
    </citation>
    <scope>NUCLEOTIDE SEQUENCE</scope>
</reference>
<accession>A0A2P2CF98</accession>
<organism evidence="1">
    <name type="scientific">metagenome</name>
    <dbReference type="NCBI Taxonomy" id="256318"/>
    <lineage>
        <taxon>unclassified sequences</taxon>
        <taxon>metagenomes</taxon>
    </lineage>
</organism>
<dbReference type="EMBL" id="CZKA01000064">
    <property type="protein sequence ID" value="CUR59692.1"/>
    <property type="molecule type" value="Genomic_DNA"/>
</dbReference>